<protein>
    <submittedName>
        <fullName evidence="1">Uncharacterized protein</fullName>
    </submittedName>
</protein>
<sequence length="185" mass="22441">MLWPYFKQAKENKKKAYLKRDKLFIDGNEFFLPDDDGMETNDGKEKYEKQESGENNAYIGKWNHDQVNEYKDNIDKESISKLLSFIMKKTENVQSVDKNTIDEIVNEIRDVLLNFARNTFGEFVQKTYGYDFMGGKHNHRDWFNTECRRERRAFRKSKRLYKRYGSRMFKERMRHSETLYKKKHG</sequence>
<reference evidence="1 2" key="1">
    <citation type="submission" date="2020-06" db="EMBL/GenBank/DDBJ databases">
        <authorList>
            <person name="Li R."/>
            <person name="Bekaert M."/>
        </authorList>
    </citation>
    <scope>NUCLEOTIDE SEQUENCE [LARGE SCALE GENOMIC DNA]</scope>
    <source>
        <strain evidence="2">wild</strain>
    </source>
</reference>
<dbReference type="EMBL" id="CACVKT020006439">
    <property type="protein sequence ID" value="CAC5401520.1"/>
    <property type="molecule type" value="Genomic_DNA"/>
</dbReference>
<accession>A0A6J8D309</accession>
<proteinExistence type="predicted"/>
<dbReference type="OrthoDB" id="6187953at2759"/>
<dbReference type="AlphaFoldDB" id="A0A6J8D309"/>
<name>A0A6J8D309_MYTCO</name>
<evidence type="ECO:0000313" key="1">
    <source>
        <dbReference type="EMBL" id="CAC5401520.1"/>
    </source>
</evidence>
<organism evidence="1 2">
    <name type="scientific">Mytilus coruscus</name>
    <name type="common">Sea mussel</name>
    <dbReference type="NCBI Taxonomy" id="42192"/>
    <lineage>
        <taxon>Eukaryota</taxon>
        <taxon>Metazoa</taxon>
        <taxon>Spiralia</taxon>
        <taxon>Lophotrochozoa</taxon>
        <taxon>Mollusca</taxon>
        <taxon>Bivalvia</taxon>
        <taxon>Autobranchia</taxon>
        <taxon>Pteriomorphia</taxon>
        <taxon>Mytilida</taxon>
        <taxon>Mytiloidea</taxon>
        <taxon>Mytilidae</taxon>
        <taxon>Mytilinae</taxon>
        <taxon>Mytilus</taxon>
    </lineage>
</organism>
<keyword evidence="2" id="KW-1185">Reference proteome</keyword>
<gene>
    <name evidence="1" type="ORF">MCOR_35596</name>
</gene>
<dbReference type="Proteomes" id="UP000507470">
    <property type="component" value="Unassembled WGS sequence"/>
</dbReference>
<evidence type="ECO:0000313" key="2">
    <source>
        <dbReference type="Proteomes" id="UP000507470"/>
    </source>
</evidence>